<accession>A0ABW4L8A2</accession>
<dbReference type="RefSeq" id="WP_388006188.1">
    <property type="nucleotide sequence ID" value="NZ_JBHUEE010000005.1"/>
</dbReference>
<dbReference type="Proteomes" id="UP001597277">
    <property type="component" value="Unassembled WGS sequence"/>
</dbReference>
<gene>
    <name evidence="1" type="ORF">ACFSE6_10445</name>
</gene>
<organism evidence="1 2">
    <name type="scientific">Georgenia deserti</name>
    <dbReference type="NCBI Taxonomy" id="2093781"/>
    <lineage>
        <taxon>Bacteria</taxon>
        <taxon>Bacillati</taxon>
        <taxon>Actinomycetota</taxon>
        <taxon>Actinomycetes</taxon>
        <taxon>Micrococcales</taxon>
        <taxon>Bogoriellaceae</taxon>
        <taxon>Georgenia</taxon>
    </lineage>
</organism>
<reference evidence="2" key="1">
    <citation type="journal article" date="2019" name="Int. J. Syst. Evol. Microbiol.">
        <title>The Global Catalogue of Microorganisms (GCM) 10K type strain sequencing project: providing services to taxonomists for standard genome sequencing and annotation.</title>
        <authorList>
            <consortium name="The Broad Institute Genomics Platform"/>
            <consortium name="The Broad Institute Genome Sequencing Center for Infectious Disease"/>
            <person name="Wu L."/>
            <person name="Ma J."/>
        </authorList>
    </citation>
    <scope>NUCLEOTIDE SEQUENCE [LARGE SCALE GENOMIC DNA]</scope>
    <source>
        <strain evidence="2">JCM 17130</strain>
    </source>
</reference>
<protein>
    <submittedName>
        <fullName evidence="1">Uncharacterized protein</fullName>
    </submittedName>
</protein>
<keyword evidence="2" id="KW-1185">Reference proteome</keyword>
<proteinExistence type="predicted"/>
<sequence>MEIVIGVVILVVILALLRQLANARRKAKAKAAEAGNAIGEGVVQRTLSKKMAGILDHLGATLDFAAPPERVEPVVAEAFAAKPNEVAELGDRRWMIQAFFSNDQDAVLALVPHQGGSRLRIESARDERGFPQGGPQWVELLRPPVEKAARGAGLEVTRGSVTHTRSQESAGRTRWVLAQP</sequence>
<evidence type="ECO:0000313" key="1">
    <source>
        <dbReference type="EMBL" id="MFD1718256.1"/>
    </source>
</evidence>
<dbReference type="EMBL" id="JBHUEE010000005">
    <property type="protein sequence ID" value="MFD1718256.1"/>
    <property type="molecule type" value="Genomic_DNA"/>
</dbReference>
<name>A0ABW4L8A2_9MICO</name>
<comment type="caution">
    <text evidence="1">The sequence shown here is derived from an EMBL/GenBank/DDBJ whole genome shotgun (WGS) entry which is preliminary data.</text>
</comment>
<evidence type="ECO:0000313" key="2">
    <source>
        <dbReference type="Proteomes" id="UP001597277"/>
    </source>
</evidence>